<organism evidence="1 2">
    <name type="scientific">Variovorax guangxiensis</name>
    <dbReference type="NCBI Taxonomy" id="1775474"/>
    <lineage>
        <taxon>Bacteria</taxon>
        <taxon>Pseudomonadati</taxon>
        <taxon>Pseudomonadota</taxon>
        <taxon>Betaproteobacteria</taxon>
        <taxon>Burkholderiales</taxon>
        <taxon>Comamonadaceae</taxon>
        <taxon>Variovorax</taxon>
    </lineage>
</organism>
<reference evidence="1 2" key="1">
    <citation type="submission" date="2020-08" db="EMBL/GenBank/DDBJ databases">
        <title>Genomic Encyclopedia of Type Strains, Phase IV (KMG-V): Genome sequencing to study the core and pangenomes of soil and plant-associated prokaryotes.</title>
        <authorList>
            <person name="Whitman W."/>
        </authorList>
    </citation>
    <scope>NUCLEOTIDE SEQUENCE [LARGE SCALE GENOMIC DNA]</scope>
    <source>
        <strain evidence="1 2">34/80</strain>
    </source>
</reference>
<evidence type="ECO:0000313" key="1">
    <source>
        <dbReference type="EMBL" id="MBB4220434.1"/>
    </source>
</evidence>
<sequence length="32" mass="3235">METPSSTEPAAATAGWCVMVEPAPAVTTALML</sequence>
<name>A0A840FIX4_9BURK</name>
<proteinExistence type="predicted"/>
<dbReference type="EMBL" id="JACIFZ010000001">
    <property type="protein sequence ID" value="MBB4220434.1"/>
    <property type="molecule type" value="Genomic_DNA"/>
</dbReference>
<comment type="caution">
    <text evidence="1">The sequence shown here is derived from an EMBL/GenBank/DDBJ whole genome shotgun (WGS) entry which is preliminary data.</text>
</comment>
<accession>A0A840FIX4</accession>
<dbReference type="AlphaFoldDB" id="A0A840FIX4"/>
<evidence type="ECO:0000313" key="2">
    <source>
        <dbReference type="Proteomes" id="UP000524450"/>
    </source>
</evidence>
<protein>
    <submittedName>
        <fullName evidence="1">Uncharacterized protein</fullName>
    </submittedName>
</protein>
<gene>
    <name evidence="1" type="ORF">GGD71_001181</name>
</gene>
<dbReference type="Proteomes" id="UP000524450">
    <property type="component" value="Unassembled WGS sequence"/>
</dbReference>